<gene>
    <name evidence="2" type="ORF">VNO80_28562</name>
</gene>
<feature type="transmembrane region" description="Helical" evidence="1">
    <location>
        <begin position="35"/>
        <end position="55"/>
    </location>
</feature>
<protein>
    <submittedName>
        <fullName evidence="2">Uncharacterized protein</fullName>
    </submittedName>
</protein>
<keyword evidence="3" id="KW-1185">Reference proteome</keyword>
<feature type="transmembrane region" description="Helical" evidence="1">
    <location>
        <begin position="67"/>
        <end position="84"/>
    </location>
</feature>
<keyword evidence="1" id="KW-0812">Transmembrane</keyword>
<evidence type="ECO:0000313" key="2">
    <source>
        <dbReference type="EMBL" id="KAK7331821.1"/>
    </source>
</evidence>
<evidence type="ECO:0000256" key="1">
    <source>
        <dbReference type="SAM" id="Phobius"/>
    </source>
</evidence>
<organism evidence="2 3">
    <name type="scientific">Phaseolus coccineus</name>
    <name type="common">Scarlet runner bean</name>
    <name type="synonym">Phaseolus multiflorus</name>
    <dbReference type="NCBI Taxonomy" id="3886"/>
    <lineage>
        <taxon>Eukaryota</taxon>
        <taxon>Viridiplantae</taxon>
        <taxon>Streptophyta</taxon>
        <taxon>Embryophyta</taxon>
        <taxon>Tracheophyta</taxon>
        <taxon>Spermatophyta</taxon>
        <taxon>Magnoliopsida</taxon>
        <taxon>eudicotyledons</taxon>
        <taxon>Gunneridae</taxon>
        <taxon>Pentapetalae</taxon>
        <taxon>rosids</taxon>
        <taxon>fabids</taxon>
        <taxon>Fabales</taxon>
        <taxon>Fabaceae</taxon>
        <taxon>Papilionoideae</taxon>
        <taxon>50 kb inversion clade</taxon>
        <taxon>NPAAA clade</taxon>
        <taxon>indigoferoid/millettioid clade</taxon>
        <taxon>Phaseoleae</taxon>
        <taxon>Phaseolus</taxon>
    </lineage>
</organism>
<keyword evidence="1" id="KW-1133">Transmembrane helix</keyword>
<sequence>MSFPLPNVHASHSHLRAFKCGGFHNRVASPSWACFYFIVFNLVTVLCTLQHLCIAPSSPRLPGTHSITLYCLPYLVAYHCLSFVHPNSYLFRFRAYYQHTYTKKTLKRQSPQATAVDLDEHSAHQQGSFVA</sequence>
<dbReference type="EMBL" id="JAYMYR010000011">
    <property type="protein sequence ID" value="KAK7331821.1"/>
    <property type="molecule type" value="Genomic_DNA"/>
</dbReference>
<evidence type="ECO:0000313" key="3">
    <source>
        <dbReference type="Proteomes" id="UP001374584"/>
    </source>
</evidence>
<keyword evidence="1" id="KW-0472">Membrane</keyword>
<name>A0AAN9QE55_PHACN</name>
<proteinExistence type="predicted"/>
<dbReference type="Proteomes" id="UP001374584">
    <property type="component" value="Unassembled WGS sequence"/>
</dbReference>
<accession>A0AAN9QE55</accession>
<reference evidence="2 3" key="1">
    <citation type="submission" date="2024-01" db="EMBL/GenBank/DDBJ databases">
        <title>The genomes of 5 underutilized Papilionoideae crops provide insights into root nodulation and disease resistanc.</title>
        <authorList>
            <person name="Jiang F."/>
        </authorList>
    </citation>
    <scope>NUCLEOTIDE SEQUENCE [LARGE SCALE GENOMIC DNA]</scope>
    <source>
        <strain evidence="2">JINMINGXINNONG_FW02</strain>
        <tissue evidence="2">Leaves</tissue>
    </source>
</reference>
<dbReference type="AlphaFoldDB" id="A0AAN9QE55"/>
<comment type="caution">
    <text evidence="2">The sequence shown here is derived from an EMBL/GenBank/DDBJ whole genome shotgun (WGS) entry which is preliminary data.</text>
</comment>